<dbReference type="PANTHER" id="PTHR30023">
    <property type="entry name" value="D-ALANYL-D-ALANINE CARBOXYPEPTIDASE"/>
    <property type="match status" value="1"/>
</dbReference>
<proteinExistence type="inferred from homology"/>
<dbReference type="Proteomes" id="UP001165136">
    <property type="component" value="Unassembled WGS sequence"/>
</dbReference>
<dbReference type="PANTHER" id="PTHR30023:SF0">
    <property type="entry name" value="PENICILLIN-SENSITIVE CARBOXYPEPTIDASE A"/>
    <property type="match status" value="1"/>
</dbReference>
<dbReference type="InterPro" id="IPR000667">
    <property type="entry name" value="Peptidase_S13"/>
</dbReference>
<feature type="compositionally biased region" description="Pro residues" evidence="3">
    <location>
        <begin position="182"/>
        <end position="206"/>
    </location>
</feature>
<reference evidence="5" key="1">
    <citation type="submission" date="2023-03" db="EMBL/GenBank/DDBJ databases">
        <title>Amycolatopsis taiwanensis NBRC 103393.</title>
        <authorList>
            <person name="Ichikawa N."/>
            <person name="Sato H."/>
            <person name="Tonouchi N."/>
        </authorList>
    </citation>
    <scope>NUCLEOTIDE SEQUENCE</scope>
    <source>
        <strain evidence="5">NBRC 103393</strain>
    </source>
</reference>
<dbReference type="AlphaFoldDB" id="A0A9W6R3H9"/>
<feature type="region of interest" description="Disordered" evidence="3">
    <location>
        <begin position="1"/>
        <end position="213"/>
    </location>
</feature>
<evidence type="ECO:0000256" key="2">
    <source>
        <dbReference type="ARBA" id="ARBA00022801"/>
    </source>
</evidence>
<dbReference type="PRINTS" id="PR00922">
    <property type="entry name" value="DADACBPTASE3"/>
</dbReference>
<dbReference type="SUPFAM" id="SSF56601">
    <property type="entry name" value="beta-lactamase/transpeptidase-like"/>
    <property type="match status" value="1"/>
</dbReference>
<dbReference type="GO" id="GO:0004185">
    <property type="term" value="F:serine-type carboxypeptidase activity"/>
    <property type="evidence" value="ECO:0007669"/>
    <property type="project" value="InterPro"/>
</dbReference>
<accession>A0A9W6R3H9</accession>
<keyword evidence="6" id="KW-1185">Reference proteome</keyword>
<comment type="similarity">
    <text evidence="1">Belongs to the peptidase S13 family.</text>
</comment>
<feature type="compositionally biased region" description="Pro residues" evidence="3">
    <location>
        <begin position="70"/>
        <end position="79"/>
    </location>
</feature>
<keyword evidence="4" id="KW-0472">Membrane</keyword>
<feature type="transmembrane region" description="Helical" evidence="4">
    <location>
        <begin position="253"/>
        <end position="275"/>
    </location>
</feature>
<keyword evidence="4" id="KW-1133">Transmembrane helix</keyword>
<evidence type="ECO:0000256" key="3">
    <source>
        <dbReference type="SAM" id="MobiDB-lite"/>
    </source>
</evidence>
<evidence type="ECO:0000256" key="1">
    <source>
        <dbReference type="ARBA" id="ARBA00006096"/>
    </source>
</evidence>
<name>A0A9W6R3H9_9PSEU</name>
<protein>
    <recommendedName>
        <fullName evidence="7">D-alanyl-D-alanine carboxypeptidase/D-alanyl-D-alanine-endopeptidase</fullName>
    </recommendedName>
</protein>
<dbReference type="EMBL" id="BSTI01000012">
    <property type="protein sequence ID" value="GLY68583.1"/>
    <property type="molecule type" value="Genomic_DNA"/>
</dbReference>
<dbReference type="Gene3D" id="3.40.710.10">
    <property type="entry name" value="DD-peptidase/beta-lactamase superfamily"/>
    <property type="match status" value="2"/>
</dbReference>
<keyword evidence="4" id="KW-0812">Transmembrane</keyword>
<evidence type="ECO:0000256" key="4">
    <source>
        <dbReference type="SAM" id="Phobius"/>
    </source>
</evidence>
<evidence type="ECO:0008006" key="7">
    <source>
        <dbReference type="Google" id="ProtNLM"/>
    </source>
</evidence>
<dbReference type="GO" id="GO:0006508">
    <property type="term" value="P:proteolysis"/>
    <property type="evidence" value="ECO:0007669"/>
    <property type="project" value="InterPro"/>
</dbReference>
<organism evidence="5 6">
    <name type="scientific">Amycolatopsis taiwanensis</name>
    <dbReference type="NCBI Taxonomy" id="342230"/>
    <lineage>
        <taxon>Bacteria</taxon>
        <taxon>Bacillati</taxon>
        <taxon>Actinomycetota</taxon>
        <taxon>Actinomycetes</taxon>
        <taxon>Pseudonocardiales</taxon>
        <taxon>Pseudonocardiaceae</taxon>
        <taxon>Amycolatopsis</taxon>
    </lineage>
</organism>
<dbReference type="GO" id="GO:0000270">
    <property type="term" value="P:peptidoglycan metabolic process"/>
    <property type="evidence" value="ECO:0007669"/>
    <property type="project" value="TreeGrafter"/>
</dbReference>
<gene>
    <name evidence="5" type="ORF">Atai01_52020</name>
</gene>
<sequence>MPPHEQEPGEPLWPSDDSDTPGEGGKTAHLPVLEERDGPEKPDRPAEQETANLPVSSRLPEPGTVWVPRPARPASPPESQPRAQPQNRPAERPQPQPAGLPENRQTEHPQNRQTEHPENRQTEHPQNRQAEQETAYLPQSAESATMWVRPPARPEPQPPTQTRNAQTQNRPEQAPRPVFQSPQPPPVWPPRPAQPPQPPPSRPIPPASAAHAEPMRIEATAEVPAAIAATAEVIADEQAPPETSPPRRRRRGLILSGAALLLVVVLGVAAALPYVSNRLGLPWAPNVPKGDSPQPMPVNLALKAPNSSAPTPTNSGIAGAVAGPAGNPALGTLTGAVVDPATGTMLWDQNGTQPLTPASTTKILTMAAALLTLDHGQQLSTKVVAGSSPDTVILVAGGDPTLSALPAGQKSIYSGAAHLDDLVSQVKKATGGAVRKVQIDLSLYSGPQTAAGWAPGDAPSTFAAPITPGMLDGGMTDPANEHSPRIGDPAGKLLQEFARRLGASPAGTTTAAKTAKVLGEVRSAPLTELINTTIEISDDTLAEMLGRQTAIATGAPATFDGAAQAAMNVLSQNGFDITGMQLRDSSGISNLNKVPARLLAQLLGVAAAPDGTDQRTAKLRPLLEGLPVAGGSGTLDSRYHDAASSAGKGWVRAKTGTLDGVNTLAGVVLDVDGRVLSFALMSNGSDSTSGRPALDAVTAALRGCGCR</sequence>
<dbReference type="InterPro" id="IPR012338">
    <property type="entry name" value="Beta-lactam/transpept-like"/>
</dbReference>
<keyword evidence="2" id="KW-0378">Hydrolase</keyword>
<evidence type="ECO:0000313" key="6">
    <source>
        <dbReference type="Proteomes" id="UP001165136"/>
    </source>
</evidence>
<dbReference type="Pfam" id="PF02113">
    <property type="entry name" value="Peptidase_S13"/>
    <property type="match status" value="1"/>
</dbReference>
<dbReference type="RefSeq" id="WP_285488477.1">
    <property type="nucleotide sequence ID" value="NZ_BSTI01000012.1"/>
</dbReference>
<comment type="caution">
    <text evidence="5">The sequence shown here is derived from an EMBL/GenBank/DDBJ whole genome shotgun (WGS) entry which is preliminary data.</text>
</comment>
<feature type="compositionally biased region" description="Basic and acidic residues" evidence="3">
    <location>
        <begin position="32"/>
        <end position="47"/>
    </location>
</feature>
<evidence type="ECO:0000313" key="5">
    <source>
        <dbReference type="EMBL" id="GLY68583.1"/>
    </source>
</evidence>
<feature type="compositionally biased region" description="Basic and acidic residues" evidence="3">
    <location>
        <begin position="104"/>
        <end position="126"/>
    </location>
</feature>
<dbReference type="NCBIfam" id="TIGR00666">
    <property type="entry name" value="PBP4"/>
    <property type="match status" value="1"/>
</dbReference>